<dbReference type="Gene3D" id="2.120.10.30">
    <property type="entry name" value="TolB, C-terminal domain"/>
    <property type="match status" value="1"/>
</dbReference>
<comment type="caution">
    <text evidence="3">The sequence shown here is derived from an EMBL/GenBank/DDBJ whole genome shotgun (WGS) entry which is preliminary data.</text>
</comment>
<dbReference type="Gene3D" id="3.40.50.1820">
    <property type="entry name" value="alpha/beta hydrolase"/>
    <property type="match status" value="1"/>
</dbReference>
<dbReference type="SUPFAM" id="SSF69322">
    <property type="entry name" value="Tricorn protease domain 2"/>
    <property type="match status" value="1"/>
</dbReference>
<dbReference type="Proteomes" id="UP001592528">
    <property type="component" value="Unassembled WGS sequence"/>
</dbReference>
<dbReference type="SUPFAM" id="SSF53474">
    <property type="entry name" value="alpha/beta-Hydrolases"/>
    <property type="match status" value="1"/>
</dbReference>
<reference evidence="3 4" key="1">
    <citation type="submission" date="2024-09" db="EMBL/GenBank/DDBJ databases">
        <authorList>
            <person name="Lee S.D."/>
        </authorList>
    </citation>
    <scope>NUCLEOTIDE SEQUENCE [LARGE SCALE GENOMIC DNA]</scope>
    <source>
        <strain evidence="3 4">N1-5</strain>
    </source>
</reference>
<name>A0ABV6UU75_9ACTN</name>
<feature type="domain" description="Peptidase S9 prolyl oligopeptidase catalytic" evidence="2">
    <location>
        <begin position="439"/>
        <end position="641"/>
    </location>
</feature>
<protein>
    <submittedName>
        <fullName evidence="3">Prolyl oligopeptidase family serine peptidase</fullName>
    </submittedName>
</protein>
<accession>A0ABV6UU75</accession>
<dbReference type="InterPro" id="IPR001375">
    <property type="entry name" value="Peptidase_S9_cat"/>
</dbReference>
<gene>
    <name evidence="3" type="ORF">ACEZDJ_27455</name>
</gene>
<dbReference type="InterPro" id="IPR011042">
    <property type="entry name" value="6-blade_b-propeller_TolB-like"/>
</dbReference>
<dbReference type="RefSeq" id="WP_030259381.1">
    <property type="nucleotide sequence ID" value="NZ_JBHEZZ010000018.1"/>
</dbReference>
<evidence type="ECO:0000313" key="4">
    <source>
        <dbReference type="Proteomes" id="UP001592528"/>
    </source>
</evidence>
<sequence>MTDATTELTAEQIVDYGMPVGLAMSPDGRLVAYAVRNTRKGEPPIRSLWVAAADGSSAPRRIKANPAPISSLRWAPDSQSLICMLGGKLHRIGLDGGEAGAAGEPLTAWGGAISDQWPLADGRTVAVAAEDEPTEEDERREAERDDARVWGEREPLSRLRLLDLDTGVLRLVDGLAHRHVVDAAQRPDGGPLAVLTWNSPDLDPGLYNAELHLVDPLTGAVQDLGAVGADAGSPAWWSVDGAWHVAYLAVAPPGLVEGRAVLDVTVPAAGVAPAAHSNLTAGMAVCPTSLVQIADGPPLALFADGLDTAVHRLDPVERRFQRLSGLDGLALSLTASRSGATVAVVATTAYAPRDIHAGPPAGPLLRLSDTRPELRRITWGKQERLSWKAADGLALDGLLILPPGRSRADGPFPLVALVHGGPYDRYADELMLNPVISGQWLATGGCAVFMPNPRGSEGRGADFAATVVGAVGEDEWTDIVSGIDLLVAEGVADPERLGIAGWSHGGFMAAWAVGQTDRFKAALMGAGISDWGVQTALGEWGLQDSALGGSSGWEGPGPHRHDRLSPVSYASRIRTPVLIVHGEEDTNVPFGQAVLFHRALRYYGVDHQLVAYPREGHIIHERNHQLDLLRRSREWFDRRLGAGTG</sequence>
<evidence type="ECO:0000256" key="1">
    <source>
        <dbReference type="ARBA" id="ARBA00022801"/>
    </source>
</evidence>
<evidence type="ECO:0000259" key="2">
    <source>
        <dbReference type="Pfam" id="PF00326"/>
    </source>
</evidence>
<dbReference type="PANTHER" id="PTHR42776:SF27">
    <property type="entry name" value="DIPEPTIDYL PEPTIDASE FAMILY MEMBER 6"/>
    <property type="match status" value="1"/>
</dbReference>
<dbReference type="Pfam" id="PF00326">
    <property type="entry name" value="Peptidase_S9"/>
    <property type="match status" value="1"/>
</dbReference>
<dbReference type="EMBL" id="JBHEZZ010000018">
    <property type="protein sequence ID" value="MFC1405025.1"/>
    <property type="molecule type" value="Genomic_DNA"/>
</dbReference>
<evidence type="ECO:0000313" key="3">
    <source>
        <dbReference type="EMBL" id="MFC1405025.1"/>
    </source>
</evidence>
<keyword evidence="4" id="KW-1185">Reference proteome</keyword>
<dbReference type="PANTHER" id="PTHR42776">
    <property type="entry name" value="SERINE PEPTIDASE S9 FAMILY MEMBER"/>
    <property type="match status" value="1"/>
</dbReference>
<dbReference type="InterPro" id="IPR029058">
    <property type="entry name" value="AB_hydrolase_fold"/>
</dbReference>
<proteinExistence type="predicted"/>
<keyword evidence="1" id="KW-0378">Hydrolase</keyword>
<organism evidence="3 4">
    <name type="scientific">Streptacidiphilus cavernicola</name>
    <dbReference type="NCBI Taxonomy" id="3342716"/>
    <lineage>
        <taxon>Bacteria</taxon>
        <taxon>Bacillati</taxon>
        <taxon>Actinomycetota</taxon>
        <taxon>Actinomycetes</taxon>
        <taxon>Kitasatosporales</taxon>
        <taxon>Streptomycetaceae</taxon>
        <taxon>Streptacidiphilus</taxon>
    </lineage>
</organism>